<evidence type="ECO:0000313" key="3">
    <source>
        <dbReference type="Proteomes" id="UP000095287"/>
    </source>
</evidence>
<name>A0A1I7Y9D9_9BILA</name>
<protein>
    <submittedName>
        <fullName evidence="4">Secreted protein</fullName>
    </submittedName>
</protein>
<feature type="signal peptide" evidence="2">
    <location>
        <begin position="1"/>
        <end position="16"/>
    </location>
</feature>
<feature type="region of interest" description="Disordered" evidence="1">
    <location>
        <begin position="32"/>
        <end position="104"/>
    </location>
</feature>
<evidence type="ECO:0000256" key="2">
    <source>
        <dbReference type="SAM" id="SignalP"/>
    </source>
</evidence>
<reference evidence="4" key="1">
    <citation type="submission" date="2016-11" db="UniProtKB">
        <authorList>
            <consortium name="WormBaseParasite"/>
        </authorList>
    </citation>
    <scope>IDENTIFICATION</scope>
</reference>
<feature type="compositionally biased region" description="Polar residues" evidence="1">
    <location>
        <begin position="64"/>
        <end position="104"/>
    </location>
</feature>
<accession>A0A1I7Y9D9</accession>
<dbReference type="WBParaSite" id="L893_g14066.t1">
    <property type="protein sequence ID" value="L893_g14066.t1"/>
    <property type="gene ID" value="L893_g14066"/>
</dbReference>
<keyword evidence="2" id="KW-0732">Signal</keyword>
<organism evidence="3 4">
    <name type="scientific">Steinernema glaseri</name>
    <dbReference type="NCBI Taxonomy" id="37863"/>
    <lineage>
        <taxon>Eukaryota</taxon>
        <taxon>Metazoa</taxon>
        <taxon>Ecdysozoa</taxon>
        <taxon>Nematoda</taxon>
        <taxon>Chromadorea</taxon>
        <taxon>Rhabditida</taxon>
        <taxon>Tylenchina</taxon>
        <taxon>Panagrolaimomorpha</taxon>
        <taxon>Strongyloidoidea</taxon>
        <taxon>Steinernematidae</taxon>
        <taxon>Steinernema</taxon>
    </lineage>
</organism>
<feature type="chain" id="PRO_5009311849" evidence="2">
    <location>
        <begin position="17"/>
        <end position="117"/>
    </location>
</feature>
<dbReference type="Proteomes" id="UP000095287">
    <property type="component" value="Unplaced"/>
</dbReference>
<proteinExistence type="predicted"/>
<sequence>MKVLIAAFSFLALAYAMPADFTTYNGRQGQQYPQAPNLVDDGYGTTQGYNSHYNNQRPLYFNSYPVSGNSQPNHNANGQYGSPYQNGQNGAPYQNTYGHQNQNPYAGVLPVGYGTHH</sequence>
<evidence type="ECO:0000256" key="1">
    <source>
        <dbReference type="SAM" id="MobiDB-lite"/>
    </source>
</evidence>
<evidence type="ECO:0000313" key="4">
    <source>
        <dbReference type="WBParaSite" id="L893_g14066.t1"/>
    </source>
</evidence>
<feature type="compositionally biased region" description="Polar residues" evidence="1">
    <location>
        <begin position="44"/>
        <end position="57"/>
    </location>
</feature>
<dbReference type="AlphaFoldDB" id="A0A1I7Y9D9"/>
<keyword evidence="3" id="KW-1185">Reference proteome</keyword>